<feature type="domain" description="ABC transmembrane type-2" evidence="10">
    <location>
        <begin position="30"/>
        <end position="248"/>
    </location>
</feature>
<dbReference type="RefSeq" id="WP_307225398.1">
    <property type="nucleotide sequence ID" value="NZ_CP116940.1"/>
</dbReference>
<name>A0ABT9YCE4_9FIRM</name>
<feature type="transmembrane region" description="Helical" evidence="9">
    <location>
        <begin position="29"/>
        <end position="49"/>
    </location>
</feature>
<evidence type="ECO:0000256" key="1">
    <source>
        <dbReference type="ARBA" id="ARBA00004429"/>
    </source>
</evidence>
<feature type="transmembrane region" description="Helical" evidence="9">
    <location>
        <begin position="61"/>
        <end position="80"/>
    </location>
</feature>
<reference evidence="11 12" key="1">
    <citation type="submission" date="2023-07" db="EMBL/GenBank/DDBJ databases">
        <title>Genomic Encyclopedia of Type Strains, Phase IV (KMG-IV): sequencing the most valuable type-strain genomes for metagenomic binning, comparative biology and taxonomic classification.</title>
        <authorList>
            <person name="Goeker M."/>
        </authorList>
    </citation>
    <scope>NUCLEOTIDE SEQUENCE [LARGE SCALE GENOMIC DNA]</scope>
    <source>
        <strain evidence="11 12">DSM 16980</strain>
    </source>
</reference>
<feature type="transmembrane region" description="Helical" evidence="9">
    <location>
        <begin position="226"/>
        <end position="245"/>
    </location>
</feature>
<keyword evidence="6 9" id="KW-0812">Transmembrane</keyword>
<keyword evidence="8 9" id="KW-0472">Membrane</keyword>
<evidence type="ECO:0000256" key="6">
    <source>
        <dbReference type="ARBA" id="ARBA00022692"/>
    </source>
</evidence>
<evidence type="ECO:0000256" key="3">
    <source>
        <dbReference type="ARBA" id="ARBA00022448"/>
    </source>
</evidence>
<comment type="similarity">
    <text evidence="2 9">Belongs to the ABC-2 integral membrane protein family.</text>
</comment>
<keyword evidence="7 9" id="KW-1133">Transmembrane helix</keyword>
<keyword evidence="3 9" id="KW-0813">Transport</keyword>
<dbReference type="InterPro" id="IPR013525">
    <property type="entry name" value="ABC2_TM"/>
</dbReference>
<gene>
    <name evidence="11" type="ORF">J2S01_002931</name>
</gene>
<dbReference type="PANTHER" id="PTHR30413:SF8">
    <property type="entry name" value="TRANSPORT PERMEASE PROTEIN"/>
    <property type="match status" value="1"/>
</dbReference>
<evidence type="ECO:0000313" key="11">
    <source>
        <dbReference type="EMBL" id="MDQ0205186.1"/>
    </source>
</evidence>
<organism evidence="11 12">
    <name type="scientific">Pectinatus haikarae</name>
    <dbReference type="NCBI Taxonomy" id="349096"/>
    <lineage>
        <taxon>Bacteria</taxon>
        <taxon>Bacillati</taxon>
        <taxon>Bacillota</taxon>
        <taxon>Negativicutes</taxon>
        <taxon>Selenomonadales</taxon>
        <taxon>Selenomonadaceae</taxon>
        <taxon>Pectinatus</taxon>
    </lineage>
</organism>
<comment type="subcellular location">
    <subcellularLocation>
        <location evidence="1">Cell inner membrane</location>
        <topology evidence="1">Multi-pass membrane protein</topology>
    </subcellularLocation>
    <subcellularLocation>
        <location evidence="9">Cell membrane</location>
        <topology evidence="9">Multi-pass membrane protein</topology>
    </subcellularLocation>
</comment>
<evidence type="ECO:0000313" key="12">
    <source>
        <dbReference type="Proteomes" id="UP001239167"/>
    </source>
</evidence>
<keyword evidence="12" id="KW-1185">Reference proteome</keyword>
<comment type="caution">
    <text evidence="11">The sequence shown here is derived from an EMBL/GenBank/DDBJ whole genome shotgun (WGS) entry which is preliminary data.</text>
</comment>
<feature type="transmembrane region" description="Helical" evidence="9">
    <location>
        <begin position="141"/>
        <end position="165"/>
    </location>
</feature>
<evidence type="ECO:0000259" key="10">
    <source>
        <dbReference type="PROSITE" id="PS51012"/>
    </source>
</evidence>
<comment type="caution">
    <text evidence="9">Lacks conserved residue(s) required for the propagation of feature annotation.</text>
</comment>
<evidence type="ECO:0000256" key="9">
    <source>
        <dbReference type="RuleBase" id="RU361157"/>
    </source>
</evidence>
<keyword evidence="4 9" id="KW-1003">Cell membrane</keyword>
<keyword evidence="5" id="KW-0997">Cell inner membrane</keyword>
<dbReference type="PANTHER" id="PTHR30413">
    <property type="entry name" value="INNER MEMBRANE TRANSPORT PERMEASE"/>
    <property type="match status" value="1"/>
</dbReference>
<proteinExistence type="inferred from homology"/>
<dbReference type="Proteomes" id="UP001239167">
    <property type="component" value="Unassembled WGS sequence"/>
</dbReference>
<dbReference type="InterPro" id="IPR047817">
    <property type="entry name" value="ABC2_TM_bact-type"/>
</dbReference>
<evidence type="ECO:0000256" key="5">
    <source>
        <dbReference type="ARBA" id="ARBA00022519"/>
    </source>
</evidence>
<evidence type="ECO:0000256" key="4">
    <source>
        <dbReference type="ARBA" id="ARBA00022475"/>
    </source>
</evidence>
<dbReference type="PROSITE" id="PS51012">
    <property type="entry name" value="ABC_TM2"/>
    <property type="match status" value="1"/>
</dbReference>
<dbReference type="EMBL" id="JAUSUE010000033">
    <property type="protein sequence ID" value="MDQ0205186.1"/>
    <property type="molecule type" value="Genomic_DNA"/>
</dbReference>
<evidence type="ECO:0000256" key="2">
    <source>
        <dbReference type="ARBA" id="ARBA00007783"/>
    </source>
</evidence>
<evidence type="ECO:0000256" key="7">
    <source>
        <dbReference type="ARBA" id="ARBA00022989"/>
    </source>
</evidence>
<dbReference type="Pfam" id="PF01061">
    <property type="entry name" value="ABC2_membrane"/>
    <property type="match status" value="1"/>
</dbReference>
<sequence length="256" mass="29809">MLKNRTNYYLDLIKVLVIKELKVRYKNTIGGYLWSVANPLVFALTFFIAFRHTLKVDVDNYILYLLAGLFPWQFFANAVNQAPSMFLSNACLIKKVIFPRYLLIIGLVGNHAVHFFCTFPIMLGLMLFFKTYPTIEVLPGVIMLFISQTVLIVGLSLFLSTLNLFFRDMENLTMVICNLLFYLSPVLYKLDMIPAEYQTIIWLNPMTVMVELWHEILLNSYFNVTLFTYSSMYNIGIFLLGIIVYNKMEKRFAEVV</sequence>
<feature type="transmembrane region" description="Helical" evidence="9">
    <location>
        <begin position="101"/>
        <end position="129"/>
    </location>
</feature>
<accession>A0ABT9YCE4</accession>
<protein>
    <recommendedName>
        <fullName evidence="9">Transport permease protein</fullName>
    </recommendedName>
</protein>
<evidence type="ECO:0000256" key="8">
    <source>
        <dbReference type="ARBA" id="ARBA00023136"/>
    </source>
</evidence>